<gene>
    <name evidence="1" type="ORF">Amon02_000882800</name>
</gene>
<organism evidence="1 2">
    <name type="scientific">Ambrosiozyma monospora</name>
    <name type="common">Yeast</name>
    <name type="synonym">Endomycopsis monosporus</name>
    <dbReference type="NCBI Taxonomy" id="43982"/>
    <lineage>
        <taxon>Eukaryota</taxon>
        <taxon>Fungi</taxon>
        <taxon>Dikarya</taxon>
        <taxon>Ascomycota</taxon>
        <taxon>Saccharomycotina</taxon>
        <taxon>Pichiomycetes</taxon>
        <taxon>Pichiales</taxon>
        <taxon>Pichiaceae</taxon>
        <taxon>Ambrosiozyma</taxon>
    </lineage>
</organism>
<proteinExistence type="predicted"/>
<dbReference type="EMBL" id="BSXS01007982">
    <property type="protein sequence ID" value="GME91035.1"/>
    <property type="molecule type" value="Genomic_DNA"/>
</dbReference>
<name>A0ACB5TMA5_AMBMO</name>
<comment type="caution">
    <text evidence="1">The sequence shown here is derived from an EMBL/GenBank/DDBJ whole genome shotgun (WGS) entry which is preliminary data.</text>
</comment>
<keyword evidence="2" id="KW-1185">Reference proteome</keyword>
<evidence type="ECO:0000313" key="1">
    <source>
        <dbReference type="EMBL" id="GME91035.1"/>
    </source>
</evidence>
<sequence>MIRRNARERKEYLYRKAQQLQEQTLIEKRQQLSAALASGKPLSRELADDKKLQQDYLYDESVQDPTQSTSANADIDDEYAALSGLIEPKLIITTSRNPSSRLSQFTKEIKLLFPNSIRLNRGNYVMSTLVETCRKSGITDLIVIHEHRGVPTTITINHLPHGPTLVFSLHNVVLRHDILNAGNVSEVYPHLIFENFSSKLGLRVVTALKHCFPPGVKLESPRVVSFINQEDFISVRQHLYVKTKDDVEVSEVGPRFEMRLFEVRLGCCDDKDADVEWMLRRFVRTGNRKNVL</sequence>
<protein>
    <submittedName>
        <fullName evidence="1">Unnamed protein product</fullName>
    </submittedName>
</protein>
<evidence type="ECO:0000313" key="2">
    <source>
        <dbReference type="Proteomes" id="UP001165064"/>
    </source>
</evidence>
<reference evidence="1" key="1">
    <citation type="submission" date="2023-04" db="EMBL/GenBank/DDBJ databases">
        <title>Ambrosiozyma monospora NBRC 10751.</title>
        <authorList>
            <person name="Ichikawa N."/>
            <person name="Sato H."/>
            <person name="Tonouchi N."/>
        </authorList>
    </citation>
    <scope>NUCLEOTIDE SEQUENCE</scope>
    <source>
        <strain evidence="1">NBRC 10751</strain>
    </source>
</reference>
<accession>A0ACB5TMA5</accession>
<dbReference type="Proteomes" id="UP001165064">
    <property type="component" value="Unassembled WGS sequence"/>
</dbReference>